<dbReference type="Gene3D" id="3.40.50.300">
    <property type="entry name" value="P-loop containing nucleotide triphosphate hydrolases"/>
    <property type="match status" value="1"/>
</dbReference>
<comment type="function">
    <text evidence="6 7">Component of the post-replicative DNA mismatch repair system (MMR).</text>
</comment>
<dbReference type="Gene3D" id="1.10.1420.10">
    <property type="match status" value="2"/>
</dbReference>
<keyword evidence="2 6" id="KW-0547">Nucleotide-binding</keyword>
<dbReference type="InterPro" id="IPR036187">
    <property type="entry name" value="DNA_mismatch_repair_MutS_sf"/>
</dbReference>
<dbReference type="InParanoid" id="F0Y180"/>
<dbReference type="OrthoDB" id="10252754at2759"/>
<dbReference type="FunCoup" id="F0Y180">
    <property type="interactions" value="358"/>
</dbReference>
<dbReference type="InterPro" id="IPR007861">
    <property type="entry name" value="DNA_mismatch_repair_MutS_clamp"/>
</dbReference>
<dbReference type="GeneID" id="20228052"/>
<dbReference type="Pfam" id="PF05188">
    <property type="entry name" value="MutS_II"/>
    <property type="match status" value="1"/>
</dbReference>
<name>F0Y180_AURAN</name>
<dbReference type="OMA" id="TPMMAQY"/>
<feature type="compositionally biased region" description="Acidic residues" evidence="8">
    <location>
        <begin position="162"/>
        <end position="173"/>
    </location>
</feature>
<dbReference type="SUPFAM" id="SSF52540">
    <property type="entry name" value="P-loop containing nucleoside triphosphate hydrolases"/>
    <property type="match status" value="1"/>
</dbReference>
<keyword evidence="4 6" id="KW-0067">ATP-binding</keyword>
<dbReference type="InterPro" id="IPR036678">
    <property type="entry name" value="MutS_con_dom_sf"/>
</dbReference>
<keyword evidence="3 6" id="KW-0227">DNA damage</keyword>
<evidence type="ECO:0000259" key="9">
    <source>
        <dbReference type="PROSITE" id="PS00486"/>
    </source>
</evidence>
<dbReference type="InterPro" id="IPR007696">
    <property type="entry name" value="DNA_mismatch_repair_MutS_core"/>
</dbReference>
<evidence type="ECO:0000256" key="3">
    <source>
        <dbReference type="ARBA" id="ARBA00022763"/>
    </source>
</evidence>
<dbReference type="CDD" id="cd20404">
    <property type="entry name" value="Tudor_Agenet_AtEML-like"/>
    <property type="match status" value="1"/>
</dbReference>
<reference evidence="10 11" key="1">
    <citation type="journal article" date="2011" name="Proc. Natl. Acad. Sci. U.S.A.">
        <title>Niche of harmful alga Aureococcus anophagefferens revealed through ecogenomics.</title>
        <authorList>
            <person name="Gobler C.J."/>
            <person name="Berry D.L."/>
            <person name="Dyhrman S.T."/>
            <person name="Wilhelm S.W."/>
            <person name="Salamov A."/>
            <person name="Lobanov A.V."/>
            <person name="Zhang Y."/>
            <person name="Collier J.L."/>
            <person name="Wurch L.L."/>
            <person name="Kustka A.B."/>
            <person name="Dill B.D."/>
            <person name="Shah M."/>
            <person name="VerBerkmoes N.C."/>
            <person name="Kuo A."/>
            <person name="Terry A."/>
            <person name="Pangilinan J."/>
            <person name="Lindquist E.A."/>
            <person name="Lucas S."/>
            <person name="Paulsen I.T."/>
            <person name="Hattenrath-Lehmann T.K."/>
            <person name="Talmage S.C."/>
            <person name="Walker E.A."/>
            <person name="Koch F."/>
            <person name="Burson A.M."/>
            <person name="Marcoval M.A."/>
            <person name="Tang Y.Z."/>
            <person name="Lecleir G.R."/>
            <person name="Coyne K.J."/>
            <person name="Berg G.M."/>
            <person name="Bertrand E.M."/>
            <person name="Saito M.A."/>
            <person name="Gladyshev V.N."/>
            <person name="Grigoriev I.V."/>
        </authorList>
    </citation>
    <scope>NUCLEOTIDE SEQUENCE [LARGE SCALE GENOMIC DNA]</scope>
    <source>
        <strain evidence="11">CCMP 1984</strain>
    </source>
</reference>
<dbReference type="Pfam" id="PF05190">
    <property type="entry name" value="MutS_IV"/>
    <property type="match status" value="1"/>
</dbReference>
<dbReference type="Pfam" id="PF01624">
    <property type="entry name" value="MutS_I"/>
    <property type="match status" value="1"/>
</dbReference>
<dbReference type="PROSITE" id="PS00486">
    <property type="entry name" value="DNA_MISMATCH_REPAIR_2"/>
    <property type="match status" value="1"/>
</dbReference>
<protein>
    <recommendedName>
        <fullName evidence="6">DNA mismatch repair protein</fullName>
    </recommendedName>
</protein>
<dbReference type="Proteomes" id="UP000002729">
    <property type="component" value="Unassembled WGS sequence"/>
</dbReference>
<dbReference type="InterPro" id="IPR016151">
    <property type="entry name" value="DNA_mismatch_repair_MutS_N"/>
</dbReference>
<dbReference type="SUPFAM" id="SSF63748">
    <property type="entry name" value="Tudor/PWWP/MBT"/>
    <property type="match status" value="1"/>
</dbReference>
<dbReference type="Pfam" id="PF00488">
    <property type="entry name" value="MutS_V"/>
    <property type="match status" value="1"/>
</dbReference>
<evidence type="ECO:0000256" key="5">
    <source>
        <dbReference type="ARBA" id="ARBA00023125"/>
    </source>
</evidence>
<evidence type="ECO:0000313" key="10">
    <source>
        <dbReference type="EMBL" id="EGB10779.1"/>
    </source>
</evidence>
<feature type="region of interest" description="Disordered" evidence="8">
    <location>
        <begin position="1"/>
        <end position="37"/>
    </location>
</feature>
<dbReference type="Pfam" id="PF05192">
    <property type="entry name" value="MutS_III"/>
    <property type="match status" value="1"/>
</dbReference>
<dbReference type="InterPro" id="IPR007860">
    <property type="entry name" value="DNA_mmatch_repair_MutS_con_dom"/>
</dbReference>
<accession>F0Y180</accession>
<dbReference type="InterPro" id="IPR007695">
    <property type="entry name" value="DNA_mismatch_repair_MutS-lik_N"/>
</dbReference>
<keyword evidence="6 7" id="KW-0234">DNA repair</keyword>
<evidence type="ECO:0000256" key="2">
    <source>
        <dbReference type="ARBA" id="ARBA00022741"/>
    </source>
</evidence>
<evidence type="ECO:0000256" key="1">
    <source>
        <dbReference type="ARBA" id="ARBA00006271"/>
    </source>
</evidence>
<dbReference type="Gene3D" id="3.40.1170.10">
    <property type="entry name" value="DNA repair protein MutS, domain I"/>
    <property type="match status" value="1"/>
</dbReference>
<evidence type="ECO:0000313" key="11">
    <source>
        <dbReference type="Proteomes" id="UP000002729"/>
    </source>
</evidence>
<dbReference type="GO" id="GO:0030983">
    <property type="term" value="F:mismatched DNA binding"/>
    <property type="evidence" value="ECO:0007669"/>
    <property type="project" value="UniProtKB-UniRule"/>
</dbReference>
<dbReference type="SMART" id="SM00533">
    <property type="entry name" value="MUTSd"/>
    <property type="match status" value="1"/>
</dbReference>
<dbReference type="eggNOG" id="KOG0217">
    <property type="taxonomic scope" value="Eukaryota"/>
</dbReference>
<evidence type="ECO:0000256" key="4">
    <source>
        <dbReference type="ARBA" id="ARBA00022840"/>
    </source>
</evidence>
<dbReference type="KEGG" id="aaf:AURANDRAFT_71064"/>
<feature type="compositionally biased region" description="Low complexity" evidence="8">
    <location>
        <begin position="113"/>
        <end position="123"/>
    </location>
</feature>
<dbReference type="PANTHER" id="PTHR11361">
    <property type="entry name" value="DNA MISMATCH REPAIR PROTEIN MUTS FAMILY MEMBER"/>
    <property type="match status" value="1"/>
</dbReference>
<dbReference type="SUPFAM" id="SSF48334">
    <property type="entry name" value="DNA repair protein MutS, domain III"/>
    <property type="match status" value="1"/>
</dbReference>
<dbReference type="GO" id="GO:0005524">
    <property type="term" value="F:ATP binding"/>
    <property type="evidence" value="ECO:0007669"/>
    <property type="project" value="UniProtKB-UniRule"/>
</dbReference>
<dbReference type="Gene3D" id="2.30.30.140">
    <property type="match status" value="1"/>
</dbReference>
<dbReference type="InterPro" id="IPR017261">
    <property type="entry name" value="DNA_mismatch_repair_MutS/MSH"/>
</dbReference>
<dbReference type="SUPFAM" id="SSF55271">
    <property type="entry name" value="DNA repair protein MutS, domain I"/>
    <property type="match status" value="1"/>
</dbReference>
<feature type="domain" description="DNA mismatch repair proteins mutS family" evidence="9">
    <location>
        <begin position="1019"/>
        <end position="1035"/>
    </location>
</feature>
<comment type="similarity">
    <text evidence="1 6 7">Belongs to the DNA mismatch repair MutS family.</text>
</comment>
<dbReference type="GO" id="GO:0006298">
    <property type="term" value="P:mismatch repair"/>
    <property type="evidence" value="ECO:0007669"/>
    <property type="project" value="InterPro"/>
</dbReference>
<proteinExistence type="inferred from homology"/>
<dbReference type="EMBL" id="GL833123">
    <property type="protein sequence ID" value="EGB10779.1"/>
    <property type="molecule type" value="Genomic_DNA"/>
</dbReference>
<feature type="region of interest" description="Disordered" evidence="8">
    <location>
        <begin position="95"/>
        <end position="209"/>
    </location>
</feature>
<dbReference type="AlphaFoldDB" id="F0Y180"/>
<evidence type="ECO:0000256" key="8">
    <source>
        <dbReference type="SAM" id="MobiDB-lite"/>
    </source>
</evidence>
<dbReference type="InterPro" id="IPR045076">
    <property type="entry name" value="MutS"/>
</dbReference>
<evidence type="ECO:0000256" key="7">
    <source>
        <dbReference type="RuleBase" id="RU003756"/>
    </source>
</evidence>
<feature type="compositionally biased region" description="Polar residues" evidence="8">
    <location>
        <begin position="1"/>
        <end position="21"/>
    </location>
</feature>
<dbReference type="SMART" id="SM00534">
    <property type="entry name" value="MUTSac"/>
    <property type="match status" value="1"/>
</dbReference>
<dbReference type="InterPro" id="IPR027417">
    <property type="entry name" value="P-loop_NTPase"/>
</dbReference>
<keyword evidence="11" id="KW-1185">Reference proteome</keyword>
<sequence>MPPRKSSTGSSDGKKQTTLSSFFKKASATPKPAKVRPGSEVVGKRLKVWWPADGAWYAGRVASLTAGGATHEVRYDDGDVEAVDLAVEKYEWLADEASPSAVASTQAYDGGKRAPAAAGGSAAKRAKRAASDDDDDDAMDDGDDGDDGSDYDGGGGEGAADSADDDSDDDSEEEAPKPKARKRRIVVESDDDDDGDAAAPPKKKAPCRISTDVAARGSAAFDASAFHDKYRKRSGGSEASAPVSAEKARSADDDDEPLVNHDAGDDKARSVFPAGCHLHDTDPGYAFAGADRRDAAGLRPGDAGFDCRTLKVPKDCAVYRGKGLSEVQRQWWAVKSTHFDCLLFFKIGKFYEMYHMDADVGVRDGGLVYMKGEQAHSGFPELAYGKYVEALVAKGHKVARVEQTETPDGTKLRVERLKKKGRKPSSAEKTMRREVCSVVTPGTRTYSVLDMRLEKDGGGFEPVAGPTLLAAVREREVDGVFTYGVCVCDAPTGTFTLAQFEDDAMRTRLRTLLADKACAEVLVERAAAASDLVDVVRRSTTAAVESLAPGAEFWGADKTVLGSAAADGRAGSLWQLVDHCKTPFGRRLLREWLARPLVDARDVADRTDAVAELVEDRALADALRSKLARLPDLERLLQQLHTLGAARRAVAAGDDDDLAQHPDARAVLFDAKKFDARKVKQLADALQALGRCAALAEGADVTAPLLAACLGPAGAGGCFPDLNAKLAAFDSFDLAEAKRTGELAAVRGVDDAYDAALDDKAARVRDLDDWLKDAKREHRCPDLKYKTSAKDRYCVEVPEQFFARDRAFEHLPAGWTQRTKTKKCRSFLAPDVAELVEALEDAEKRAAAAKVDQMRSLFAAFDKERDRWAAAVACVGTLDALLALAHVSRRPGFARAVLEDGAEPFVAIDDGAHPCLAGDGASAGDVIANDVHVGGAKPRMLLLSGPNMGGKSTLLRHVCVSAILAQAGCFVKARAMRLSPVDRVFTRLGASDRILMGQSTFMVELLETAAILKQASAKSLVILDELGRGTATWDGAAIAHAVVHHLVANSKCRALFATHYHDLVASWAGHSDVQLGHMDCLVDPESDTVVFLYKLTDGCSPKSFGINVAKLAKLPKKVLDRAAAKSAEFEAKLKAKSQAK</sequence>
<dbReference type="InterPro" id="IPR000432">
    <property type="entry name" value="DNA_mismatch_repair_MutS_C"/>
</dbReference>
<dbReference type="PANTHER" id="PTHR11361:SF148">
    <property type="entry name" value="DNA MISMATCH REPAIR PROTEIN MSH6"/>
    <property type="match status" value="1"/>
</dbReference>
<organism evidence="11">
    <name type="scientific">Aureococcus anophagefferens</name>
    <name type="common">Harmful bloom alga</name>
    <dbReference type="NCBI Taxonomy" id="44056"/>
    <lineage>
        <taxon>Eukaryota</taxon>
        <taxon>Sar</taxon>
        <taxon>Stramenopiles</taxon>
        <taxon>Ochrophyta</taxon>
        <taxon>Pelagophyceae</taxon>
        <taxon>Pelagomonadales</taxon>
        <taxon>Pelagomonadaceae</taxon>
        <taxon>Aureococcus</taxon>
    </lineage>
</organism>
<dbReference type="Gene3D" id="3.30.420.110">
    <property type="entry name" value="MutS, connector domain"/>
    <property type="match status" value="1"/>
</dbReference>
<dbReference type="GO" id="GO:0140664">
    <property type="term" value="F:ATP-dependent DNA damage sensor activity"/>
    <property type="evidence" value="ECO:0007669"/>
    <property type="project" value="InterPro"/>
</dbReference>
<dbReference type="RefSeq" id="XP_009034367.1">
    <property type="nucleotide sequence ID" value="XM_009036119.1"/>
</dbReference>
<feature type="compositionally biased region" description="Acidic residues" evidence="8">
    <location>
        <begin position="132"/>
        <end position="150"/>
    </location>
</feature>
<evidence type="ECO:0000256" key="6">
    <source>
        <dbReference type="PIRNR" id="PIRNR037677"/>
    </source>
</evidence>
<dbReference type="PIRSF" id="PIRSF037677">
    <property type="entry name" value="DNA_mis_repair_Msh6"/>
    <property type="match status" value="1"/>
</dbReference>
<keyword evidence="5 6" id="KW-0238">DNA-binding</keyword>
<gene>
    <name evidence="10" type="ORF">AURANDRAFT_71064</name>
</gene>
<dbReference type="GO" id="GO:0032301">
    <property type="term" value="C:MutSalpha complex"/>
    <property type="evidence" value="ECO:0007669"/>
    <property type="project" value="TreeGrafter"/>
</dbReference>
<feature type="region of interest" description="Disordered" evidence="8">
    <location>
        <begin position="230"/>
        <end position="265"/>
    </location>
</feature>